<dbReference type="PANTHER" id="PTHR43633">
    <property type="entry name" value="ALCOHOL DEHYDROGENASE YQHD"/>
    <property type="match status" value="1"/>
</dbReference>
<dbReference type="InterPro" id="IPR056798">
    <property type="entry name" value="ADH_Fe_C"/>
</dbReference>
<evidence type="ECO:0000256" key="1">
    <source>
        <dbReference type="ARBA" id="ARBA00023002"/>
    </source>
</evidence>
<gene>
    <name evidence="4" type="ORF">CYJ34_04235</name>
</gene>
<dbReference type="InterPro" id="IPR001670">
    <property type="entry name" value="ADH_Fe/GldA"/>
</dbReference>
<dbReference type="PROSITE" id="PS00060">
    <property type="entry name" value="ADH_IRON_2"/>
    <property type="match status" value="1"/>
</dbReference>
<dbReference type="InterPro" id="IPR018211">
    <property type="entry name" value="ADH_Fe_CS"/>
</dbReference>
<evidence type="ECO:0000259" key="2">
    <source>
        <dbReference type="Pfam" id="PF00465"/>
    </source>
</evidence>
<keyword evidence="1" id="KW-0560">Oxidoreductase</keyword>
<proteinExistence type="predicted"/>
<accession>A0A2I1MA43</accession>
<name>A0A2I1MA43_9FIRM</name>
<dbReference type="GO" id="GO:0008106">
    <property type="term" value="F:alcohol dehydrogenase (NADP+) activity"/>
    <property type="evidence" value="ECO:0007669"/>
    <property type="project" value="TreeGrafter"/>
</dbReference>
<keyword evidence="5" id="KW-1185">Reference proteome</keyword>
<reference evidence="4 5" key="1">
    <citation type="submission" date="2017-12" db="EMBL/GenBank/DDBJ databases">
        <title>Phylogenetic diversity of female urinary microbiome.</title>
        <authorList>
            <person name="Thomas-White K."/>
            <person name="Wolfe A.J."/>
        </authorList>
    </citation>
    <scope>NUCLEOTIDE SEQUENCE [LARGE SCALE GENOMIC DNA]</scope>
    <source>
        <strain evidence="4 5">UMB0119</strain>
    </source>
</reference>
<dbReference type="Pfam" id="PF25137">
    <property type="entry name" value="ADH_Fe_C"/>
    <property type="match status" value="1"/>
</dbReference>
<dbReference type="SUPFAM" id="SSF56796">
    <property type="entry name" value="Dehydroquinate synthase-like"/>
    <property type="match status" value="1"/>
</dbReference>
<sequence length="390" mass="43797">MQDFIFNISTKILFGKDQLKNLPGEIKNYGNKVLLVYGRNSIKKIGLYDDIIKLFEKSSIEIFELPGIVPNPRIDKVREGVKIAKENDIDFILAVGGGSTIDSAKLIAVAAKIDSDPWDIVIGKENPKDAIPIASILTLAATGSEMNSGSVITNEETGQKLGWGSEYARPKFALINPEYTYSVSVYQTAAGTCDIMSHTMENYFTLNDGAYLEDRFAESILKTCMKYGPIAIKEPNNYEARANLIWANSWAINGLLNAGKFTDWSVHPMEHELSALRDITHGVGLAILTPYWLEYCLDNERSEKIAEFGYNVFDIEKTESTFEDAKKAIESLREFFISLGIPENLQKEGFKKEDLPIMARNCINNRPKPEINGFKNLKEEDILNIYKMAF</sequence>
<evidence type="ECO:0000313" key="4">
    <source>
        <dbReference type="EMBL" id="PKZ17005.1"/>
    </source>
</evidence>
<dbReference type="Gene3D" id="1.20.1090.10">
    <property type="entry name" value="Dehydroquinate synthase-like - alpha domain"/>
    <property type="match status" value="1"/>
</dbReference>
<dbReference type="GO" id="GO:1990002">
    <property type="term" value="F:methylglyoxal reductase (NADPH) (acetol producing) activity"/>
    <property type="evidence" value="ECO:0007669"/>
    <property type="project" value="TreeGrafter"/>
</dbReference>
<organism evidence="4 5">
    <name type="scientific">Anaerococcus octavius</name>
    <dbReference type="NCBI Taxonomy" id="54007"/>
    <lineage>
        <taxon>Bacteria</taxon>
        <taxon>Bacillati</taxon>
        <taxon>Bacillota</taxon>
        <taxon>Tissierellia</taxon>
        <taxon>Tissierellales</taxon>
        <taxon>Peptoniphilaceae</taxon>
        <taxon>Anaerococcus</taxon>
    </lineage>
</organism>
<dbReference type="RefSeq" id="WP_101540104.1">
    <property type="nucleotide sequence ID" value="NZ_PKGS01000002.1"/>
</dbReference>
<feature type="domain" description="Fe-containing alcohol dehydrogenase-like C-terminal" evidence="3">
    <location>
        <begin position="188"/>
        <end position="389"/>
    </location>
</feature>
<feature type="domain" description="Alcohol dehydrogenase iron-type/glycerol dehydrogenase GldA" evidence="2">
    <location>
        <begin position="10"/>
        <end position="177"/>
    </location>
</feature>
<evidence type="ECO:0000259" key="3">
    <source>
        <dbReference type="Pfam" id="PF25137"/>
    </source>
</evidence>
<dbReference type="PANTHER" id="PTHR43633:SF1">
    <property type="entry name" value="ALCOHOL DEHYDROGENASE YQHD"/>
    <property type="match status" value="1"/>
</dbReference>
<comment type="caution">
    <text evidence="4">The sequence shown here is derived from an EMBL/GenBank/DDBJ whole genome shotgun (WGS) entry which is preliminary data.</text>
</comment>
<evidence type="ECO:0000313" key="5">
    <source>
        <dbReference type="Proteomes" id="UP000234335"/>
    </source>
</evidence>
<dbReference type="FunFam" id="3.40.50.1970:FF:000003">
    <property type="entry name" value="Alcohol dehydrogenase, iron-containing"/>
    <property type="match status" value="1"/>
</dbReference>
<dbReference type="InterPro" id="IPR044731">
    <property type="entry name" value="BDH-like"/>
</dbReference>
<dbReference type="Proteomes" id="UP000234335">
    <property type="component" value="Unassembled WGS sequence"/>
</dbReference>
<dbReference type="EMBL" id="PKGS01000002">
    <property type="protein sequence ID" value="PKZ17005.1"/>
    <property type="molecule type" value="Genomic_DNA"/>
</dbReference>
<dbReference type="GO" id="GO:0005829">
    <property type="term" value="C:cytosol"/>
    <property type="evidence" value="ECO:0007669"/>
    <property type="project" value="TreeGrafter"/>
</dbReference>
<protein>
    <submittedName>
        <fullName evidence="4">NADH-dependent alcohol dehydrogenase</fullName>
    </submittedName>
</protein>
<dbReference type="CDD" id="cd08187">
    <property type="entry name" value="BDH"/>
    <property type="match status" value="1"/>
</dbReference>
<dbReference type="AlphaFoldDB" id="A0A2I1MA43"/>
<dbReference type="Gene3D" id="3.40.50.1970">
    <property type="match status" value="1"/>
</dbReference>
<dbReference type="GO" id="GO:1990362">
    <property type="term" value="F:butanol dehydrogenase (NAD+) activity"/>
    <property type="evidence" value="ECO:0007669"/>
    <property type="project" value="InterPro"/>
</dbReference>
<dbReference type="GO" id="GO:0046872">
    <property type="term" value="F:metal ion binding"/>
    <property type="evidence" value="ECO:0007669"/>
    <property type="project" value="InterPro"/>
</dbReference>
<dbReference type="Pfam" id="PF00465">
    <property type="entry name" value="Fe-ADH"/>
    <property type="match status" value="1"/>
</dbReference>